<protein>
    <submittedName>
        <fullName evidence="1">DUF3348 domain-containing protein</fullName>
    </submittedName>
</protein>
<name>A0A370K816_9GAMM</name>
<dbReference type="OrthoDB" id="5949373at2"/>
<sequence length="245" mass="26163">MVQAAQRASVRGPTFIRLLARMTDVGVTPTQQSLSQRLSQWLDWTHSIALSTALDGRPAAADGAASSSVSAEEEECAHARATLTATITGDGIGVSASASGQIPAIEAGADGTVDYAPFRQRYLSMQRSMQSATGRLRGRLRDRLAEGTADMARLAAVDAVMERALSPREHTLLATVPTVLGEHFERLRQAGDNTVADAPASPDTPAAASRAWLDVFRRDMQSVLLAELDLRFQPVDGLLAALRTR</sequence>
<dbReference type="AlphaFoldDB" id="A0A370K816"/>
<dbReference type="Pfam" id="PF11828">
    <property type="entry name" value="DUF3348"/>
    <property type="match status" value="1"/>
</dbReference>
<reference evidence="1 2" key="1">
    <citation type="submission" date="2018-07" db="EMBL/GenBank/DDBJ databases">
        <title>Dyella solisilvae sp. nov., isolated from the pine and broad-leaved mixed forest soil.</title>
        <authorList>
            <person name="Gao Z."/>
            <person name="Qiu L."/>
        </authorList>
    </citation>
    <scope>NUCLEOTIDE SEQUENCE [LARGE SCALE GENOMIC DNA]</scope>
    <source>
        <strain evidence="1 2">DHG54</strain>
    </source>
</reference>
<accession>A0A370K816</accession>
<organism evidence="1 2">
    <name type="scientific">Dyella solisilvae</name>
    <dbReference type="NCBI Taxonomy" id="1920168"/>
    <lineage>
        <taxon>Bacteria</taxon>
        <taxon>Pseudomonadati</taxon>
        <taxon>Pseudomonadota</taxon>
        <taxon>Gammaproteobacteria</taxon>
        <taxon>Lysobacterales</taxon>
        <taxon>Rhodanobacteraceae</taxon>
        <taxon>Dyella</taxon>
    </lineage>
</organism>
<dbReference type="RefSeq" id="WP_114824863.1">
    <property type="nucleotide sequence ID" value="NZ_QQSY01000002.1"/>
</dbReference>
<dbReference type="InterPro" id="IPR021783">
    <property type="entry name" value="DUF3348"/>
</dbReference>
<evidence type="ECO:0000313" key="2">
    <source>
        <dbReference type="Proteomes" id="UP000254711"/>
    </source>
</evidence>
<dbReference type="Proteomes" id="UP000254711">
    <property type="component" value="Unassembled WGS sequence"/>
</dbReference>
<keyword evidence="2" id="KW-1185">Reference proteome</keyword>
<proteinExistence type="predicted"/>
<comment type="caution">
    <text evidence="1">The sequence shown here is derived from an EMBL/GenBank/DDBJ whole genome shotgun (WGS) entry which is preliminary data.</text>
</comment>
<gene>
    <name evidence="1" type="ORF">DVT68_09685</name>
</gene>
<evidence type="ECO:0000313" key="1">
    <source>
        <dbReference type="EMBL" id="RDI98774.1"/>
    </source>
</evidence>
<dbReference type="EMBL" id="QQSY01000002">
    <property type="protein sequence ID" value="RDI98774.1"/>
    <property type="molecule type" value="Genomic_DNA"/>
</dbReference>